<keyword evidence="1" id="KW-0812">Transmembrane</keyword>
<evidence type="ECO:0000256" key="1">
    <source>
        <dbReference type="SAM" id="Phobius"/>
    </source>
</evidence>
<accession>A0A8S1RKG4</accession>
<dbReference type="AlphaFoldDB" id="A0A8S1RKG4"/>
<organism evidence="2 3">
    <name type="scientific">Paramecium sonneborni</name>
    <dbReference type="NCBI Taxonomy" id="65129"/>
    <lineage>
        <taxon>Eukaryota</taxon>
        <taxon>Sar</taxon>
        <taxon>Alveolata</taxon>
        <taxon>Ciliophora</taxon>
        <taxon>Intramacronucleata</taxon>
        <taxon>Oligohymenophorea</taxon>
        <taxon>Peniculida</taxon>
        <taxon>Parameciidae</taxon>
        <taxon>Paramecium</taxon>
    </lineage>
</organism>
<comment type="caution">
    <text evidence="2">The sequence shown here is derived from an EMBL/GenBank/DDBJ whole genome shotgun (WGS) entry which is preliminary data.</text>
</comment>
<evidence type="ECO:0008006" key="4">
    <source>
        <dbReference type="Google" id="ProtNLM"/>
    </source>
</evidence>
<dbReference type="PANTHER" id="PTHR12621:SF7">
    <property type="entry name" value="CYSTEINE AND HISTIDINE-RICH DOMAIN-CONTAINING PROTEIN 1"/>
    <property type="match status" value="1"/>
</dbReference>
<name>A0A8S1RKG4_9CILI</name>
<feature type="transmembrane region" description="Helical" evidence="1">
    <location>
        <begin position="30"/>
        <end position="51"/>
    </location>
</feature>
<dbReference type="EMBL" id="CAJJDN010000178">
    <property type="protein sequence ID" value="CAD8127640.1"/>
    <property type="molecule type" value="Genomic_DNA"/>
</dbReference>
<dbReference type="Proteomes" id="UP000692954">
    <property type="component" value="Unassembled WGS sequence"/>
</dbReference>
<evidence type="ECO:0000313" key="3">
    <source>
        <dbReference type="Proteomes" id="UP000692954"/>
    </source>
</evidence>
<protein>
    <recommendedName>
        <fullName evidence="4">Transmembrane protein</fullName>
    </recommendedName>
</protein>
<reference evidence="2" key="1">
    <citation type="submission" date="2021-01" db="EMBL/GenBank/DDBJ databases">
        <authorList>
            <consortium name="Genoscope - CEA"/>
            <person name="William W."/>
        </authorList>
    </citation>
    <scope>NUCLEOTIDE SEQUENCE</scope>
</reference>
<keyword evidence="1" id="KW-0472">Membrane</keyword>
<keyword evidence="3" id="KW-1185">Reference proteome</keyword>
<keyword evidence="1" id="KW-1133">Transmembrane helix</keyword>
<evidence type="ECO:0000313" key="2">
    <source>
        <dbReference type="EMBL" id="CAD8127640.1"/>
    </source>
</evidence>
<proteinExistence type="predicted"/>
<dbReference type="OrthoDB" id="289947at2759"/>
<dbReference type="PANTHER" id="PTHR12621">
    <property type="entry name" value="CYSTEINE AND HISTIDINE-RICH DOMAIN CHORD -CONTAINING PROTEIN"/>
    <property type="match status" value="1"/>
</dbReference>
<dbReference type="GO" id="GO:0008270">
    <property type="term" value="F:zinc ion binding"/>
    <property type="evidence" value="ECO:0007669"/>
    <property type="project" value="TreeGrafter"/>
</dbReference>
<gene>
    <name evidence="2" type="ORF">PSON_ATCC_30995.1.T1780073</name>
</gene>
<sequence>MIQLLKNIDQFGVAFQPSIKYSTSQYKTCWGGVMSILLYGLSFAYLLYIIVQWRTGQILPKITTSSKVENNQQYILNETFAEVELRKFGYSKIDPFNPEALILQPLLYIFKNGIPLEKPLAPFYQIFTKEDTFHLIKFSNLSLSISETRDETNPEYEVMLTFGTCLKAYLQQGQNCANETVIQQFQIQSTNTLIVKHYAQEYNTQTERLETIGREQIIPFQFTRVFQTQTYVQITQTSVDVGFLFESINDYMYINDYRVVSATLDLDFYSGLFGYNVYMAFLYKIDNIQIEVSVVYTKISEILAEAGSIASSLLLFSYLVIILNKSQLEFEAINNVIQMYYPEFKNIKITKNIFGDIKKVEQNGKQLDLQAFKNQYQKLSHVSEMKLTISNQIYEISRLQFLLQNLLPPKVIQQIHSHGIPFQFQYADSAKEEQQNINKLDQSLNQEYQYKLNTIIPNNRSPPTIKTIEAQTVSQTESKLIQNQQKVQENNNFIQIQQFKDSDFDLLIYPENEPESSILSNQNDTKIQADS</sequence>